<keyword evidence="6 8" id="KW-0472">Membrane</keyword>
<keyword evidence="7 10" id="KW-0012">Acyltransferase</keyword>
<dbReference type="GO" id="GO:0042158">
    <property type="term" value="P:lipoprotein biosynthetic process"/>
    <property type="evidence" value="ECO:0007669"/>
    <property type="project" value="InterPro"/>
</dbReference>
<dbReference type="GO" id="GO:0016410">
    <property type="term" value="F:N-acyltransferase activity"/>
    <property type="evidence" value="ECO:0007669"/>
    <property type="project" value="InterPro"/>
</dbReference>
<evidence type="ECO:0000313" key="10">
    <source>
        <dbReference type="EMBL" id="PJE78865.1"/>
    </source>
</evidence>
<dbReference type="Pfam" id="PF20154">
    <property type="entry name" value="LNT_N"/>
    <property type="match status" value="1"/>
</dbReference>
<dbReference type="CDD" id="cd07571">
    <property type="entry name" value="ALP_N-acyl_transferase"/>
    <property type="match status" value="1"/>
</dbReference>
<comment type="caution">
    <text evidence="10">The sequence shown here is derived from an EMBL/GenBank/DDBJ whole genome shotgun (WGS) entry which is preliminary data.</text>
</comment>
<dbReference type="PANTHER" id="PTHR38686:SF1">
    <property type="entry name" value="APOLIPOPROTEIN N-ACYLTRANSFERASE"/>
    <property type="match status" value="1"/>
</dbReference>
<name>A0A2H9T6K6_9ZZZZ</name>
<organism evidence="10">
    <name type="scientific">invertebrate metagenome</name>
    <dbReference type="NCBI Taxonomy" id="1711999"/>
    <lineage>
        <taxon>unclassified sequences</taxon>
        <taxon>metagenomes</taxon>
        <taxon>organismal metagenomes</taxon>
    </lineage>
</organism>
<dbReference type="AlphaFoldDB" id="A0A2H9T6K6"/>
<feature type="transmembrane region" description="Helical" evidence="8">
    <location>
        <begin position="487"/>
        <end position="505"/>
    </location>
</feature>
<keyword evidence="5 8" id="KW-1133">Transmembrane helix</keyword>
<evidence type="ECO:0000256" key="2">
    <source>
        <dbReference type="ARBA" id="ARBA00022475"/>
    </source>
</evidence>
<dbReference type="Gene3D" id="3.60.110.10">
    <property type="entry name" value="Carbon-nitrogen hydrolase"/>
    <property type="match status" value="1"/>
</dbReference>
<dbReference type="InterPro" id="IPR045378">
    <property type="entry name" value="LNT_N"/>
</dbReference>
<evidence type="ECO:0000256" key="6">
    <source>
        <dbReference type="ARBA" id="ARBA00023136"/>
    </source>
</evidence>
<evidence type="ECO:0000256" key="4">
    <source>
        <dbReference type="ARBA" id="ARBA00022692"/>
    </source>
</evidence>
<keyword evidence="10" id="KW-0449">Lipoprotein</keyword>
<proteinExistence type="inferred from homology"/>
<evidence type="ECO:0000259" key="9">
    <source>
        <dbReference type="PROSITE" id="PS50263"/>
    </source>
</evidence>
<dbReference type="PANTHER" id="PTHR38686">
    <property type="entry name" value="APOLIPOPROTEIN N-ACYLTRANSFERASE"/>
    <property type="match status" value="1"/>
</dbReference>
<evidence type="ECO:0000256" key="3">
    <source>
        <dbReference type="ARBA" id="ARBA00022679"/>
    </source>
</evidence>
<keyword evidence="3 10" id="KW-0808">Transferase</keyword>
<evidence type="ECO:0000256" key="1">
    <source>
        <dbReference type="ARBA" id="ARBA00004651"/>
    </source>
</evidence>
<protein>
    <submittedName>
        <fullName evidence="10">Apolipoprotein N-acyltransferase</fullName>
        <ecNumber evidence="10">2.3.1.-</ecNumber>
    </submittedName>
</protein>
<dbReference type="InterPro" id="IPR036526">
    <property type="entry name" value="C-N_Hydrolase_sf"/>
</dbReference>
<feature type="transmembrane region" description="Helical" evidence="8">
    <location>
        <begin position="202"/>
        <end position="221"/>
    </location>
</feature>
<dbReference type="PROSITE" id="PS50263">
    <property type="entry name" value="CN_HYDROLASE"/>
    <property type="match status" value="1"/>
</dbReference>
<feature type="transmembrane region" description="Helical" evidence="8">
    <location>
        <begin position="123"/>
        <end position="144"/>
    </location>
</feature>
<dbReference type="EC" id="2.3.1.-" evidence="10"/>
<feature type="transmembrane region" description="Helical" evidence="8">
    <location>
        <begin position="20"/>
        <end position="46"/>
    </location>
</feature>
<dbReference type="InterPro" id="IPR004563">
    <property type="entry name" value="Apolipo_AcylTrfase"/>
</dbReference>
<dbReference type="EMBL" id="NSIT01000120">
    <property type="protein sequence ID" value="PJE78865.1"/>
    <property type="molecule type" value="Genomic_DNA"/>
</dbReference>
<dbReference type="GO" id="GO:0005886">
    <property type="term" value="C:plasma membrane"/>
    <property type="evidence" value="ECO:0007669"/>
    <property type="project" value="UniProtKB-SubCell"/>
</dbReference>
<evidence type="ECO:0000256" key="8">
    <source>
        <dbReference type="SAM" id="Phobius"/>
    </source>
</evidence>
<feature type="transmembrane region" description="Helical" evidence="8">
    <location>
        <begin position="58"/>
        <end position="75"/>
    </location>
</feature>
<keyword evidence="4 8" id="KW-0812">Transmembrane</keyword>
<keyword evidence="2" id="KW-1003">Cell membrane</keyword>
<evidence type="ECO:0000256" key="5">
    <source>
        <dbReference type="ARBA" id="ARBA00022989"/>
    </source>
</evidence>
<reference evidence="10" key="1">
    <citation type="journal article" date="2017" name="Appl. Environ. Microbiol.">
        <title>Molecular characterization of an Endozoicomonas-like organism causing infection in king scallop Pecten maximus L.</title>
        <authorList>
            <person name="Cano I."/>
            <person name="van Aerle R."/>
            <person name="Ross S."/>
            <person name="Verner-Jeffreys D.W."/>
            <person name="Paley R.K."/>
            <person name="Rimmer G."/>
            <person name="Ryder D."/>
            <person name="Hooper P."/>
            <person name="Stone D."/>
            <person name="Feist S.W."/>
        </authorList>
    </citation>
    <scope>NUCLEOTIDE SEQUENCE</scope>
</reference>
<dbReference type="InterPro" id="IPR003010">
    <property type="entry name" value="C-N_Hydrolase"/>
</dbReference>
<comment type="subcellular location">
    <subcellularLocation>
        <location evidence="1">Cell membrane</location>
        <topology evidence="1">Multi-pass membrane protein</topology>
    </subcellularLocation>
</comment>
<dbReference type="SUPFAM" id="SSF56317">
    <property type="entry name" value="Carbon-nitrogen hydrolase"/>
    <property type="match status" value="1"/>
</dbReference>
<dbReference type="HAMAP" id="MF_01148">
    <property type="entry name" value="Lnt"/>
    <property type="match status" value="1"/>
</dbReference>
<feature type="domain" description="CN hydrolase" evidence="9">
    <location>
        <begin position="237"/>
        <end position="477"/>
    </location>
</feature>
<feature type="transmembrane region" description="Helical" evidence="8">
    <location>
        <begin position="87"/>
        <end position="111"/>
    </location>
</feature>
<accession>A0A2H9T6K6</accession>
<feature type="transmembrane region" description="Helical" evidence="8">
    <location>
        <begin position="164"/>
        <end position="190"/>
    </location>
</feature>
<sequence>MKKTIKKYGKVSVASLLSGSIASLAFSPFDVWLAMIISLGMAFYLVQSVSPRRALLSGWLYGIGLFGAGASWIYVSIHQFGAASVPLAGFLTALFVAAISVLFVVPPFWLYAKLTSRGFCRDLWQRALLFSVLWVLFEWCRSWLLTGFPWLISGYTLLDTVFQSWAPVTGVYGLSFAIVLTSSLLGALAISLLTEGRHLGKVWLFLCSLVAVWGCLSAPLASVEWTKEEGELTFSAVQGNIAQSLKWNPSYVQDTLSTYLALTEAQWQSDLVIWPENAIPVLSNDARSFLEQLSQKAGMTSTALITGIPLSSNGNTRSVKYFNGILALGHGEGHYAKQKLVPFGEYVPFDSVLRGLIAFFDLPMSSFSKGSRDQNPLTINGIPIATYICYEVIYPDFAASLARGTGFLVTVSNDTWFGHSIGPMQHFQMARMRALETGRFLIRATNDGVTALVNDKGVVVQQIPRFEAGVLSGTITVKKGNTPFMQLGSWPVVGLCLLLSGLILTGRKIRK</sequence>
<dbReference type="NCBIfam" id="TIGR00546">
    <property type="entry name" value="lnt"/>
    <property type="match status" value="1"/>
</dbReference>
<gene>
    <name evidence="10" type="primary">lnt</name>
    <name evidence="10" type="ORF">CI610_02183</name>
</gene>
<evidence type="ECO:0000256" key="7">
    <source>
        <dbReference type="ARBA" id="ARBA00023315"/>
    </source>
</evidence>
<dbReference type="Pfam" id="PF00795">
    <property type="entry name" value="CN_hydrolase"/>
    <property type="match status" value="1"/>
</dbReference>